<protein>
    <submittedName>
        <fullName evidence="1">AMV229</fullName>
    </submittedName>
</protein>
<gene>
    <name evidence="1" type="primary">AMV229</name>
</gene>
<dbReference type="KEGG" id="vg:1494819"/>
<organism evidence="1 2">
    <name type="scientific">Amsacta moorei entomopoxvirus</name>
    <name type="common">AmEPV</name>
    <dbReference type="NCBI Taxonomy" id="28321"/>
    <lineage>
        <taxon>Viruses</taxon>
        <taxon>Varidnaviria</taxon>
        <taxon>Bamfordvirae</taxon>
        <taxon>Nucleocytoviricota</taxon>
        <taxon>Pokkesviricetes</taxon>
        <taxon>Chitovirales</taxon>
        <taxon>Poxviridae</taxon>
        <taxon>Entomopoxvirinae</taxon>
        <taxon>Betaentomopoxvirus</taxon>
    </lineage>
</organism>
<name>Q9EMH7_AMEPV</name>
<accession>Q9EMH7</accession>
<evidence type="ECO:0000313" key="1">
    <source>
        <dbReference type="EMBL" id="AAG02935.1"/>
    </source>
</evidence>
<proteinExistence type="predicted"/>
<organismHost>
    <name type="scientific">Amsacta</name>
    <dbReference type="NCBI Taxonomy" id="340055"/>
</organismHost>
<dbReference type="Proteomes" id="UP000000872">
    <property type="component" value="Segment"/>
</dbReference>
<reference evidence="1 2" key="1">
    <citation type="journal article" date="2000" name="Virology">
        <title>Complete genomic sequence of the Amsacta moorei entomopoxvirus: analysis and comparison with other poxviruses.</title>
        <authorList>
            <person name="Bawden A.L."/>
            <person name="Glassberg K.J."/>
            <person name="Diggans J."/>
            <person name="Shaw R."/>
            <person name="Farmerie W."/>
            <person name="Moyer R.W."/>
        </authorList>
    </citation>
    <scope>NUCLEOTIDE SEQUENCE [LARGE SCALE GENOMIC DNA]</scope>
</reference>
<evidence type="ECO:0000313" key="2">
    <source>
        <dbReference type="Proteomes" id="UP000000872"/>
    </source>
</evidence>
<dbReference type="RefSeq" id="NP_065011.1">
    <property type="nucleotide sequence ID" value="NC_002520.1"/>
</dbReference>
<dbReference type="EMBL" id="AF250284">
    <property type="protein sequence ID" value="AAG02935.1"/>
    <property type="molecule type" value="Genomic_DNA"/>
</dbReference>
<sequence length="75" mass="9331">MYINKYKIISKIIIKYNKLSREKYLKILNLIDENDDEILDNLLGYIEYINNFIYRLRILKFCESKCNMYKYINNY</sequence>
<dbReference type="GeneID" id="1494819"/>
<keyword evidence="2" id="KW-1185">Reference proteome</keyword>